<name>A0A1M5IK27_9FLAO</name>
<accession>A0A1M5IK27</accession>
<evidence type="ECO:0000313" key="2">
    <source>
        <dbReference type="Proteomes" id="UP000184020"/>
    </source>
</evidence>
<evidence type="ECO:0008006" key="3">
    <source>
        <dbReference type="Google" id="ProtNLM"/>
    </source>
</evidence>
<dbReference type="RefSeq" id="WP_139257297.1">
    <property type="nucleotide sequence ID" value="NZ_FQWF01000004.1"/>
</dbReference>
<gene>
    <name evidence="1" type="ORF">SAMN05444372_104125</name>
</gene>
<proteinExistence type="predicted"/>
<dbReference type="OrthoDB" id="1417969at2"/>
<dbReference type="STRING" id="229205.SAMN05444372_104125"/>
<dbReference type="Proteomes" id="UP000184020">
    <property type="component" value="Unassembled WGS sequence"/>
</dbReference>
<protein>
    <recommendedName>
        <fullName evidence="3">Lipoprotein</fullName>
    </recommendedName>
</protein>
<evidence type="ECO:0000313" key="1">
    <source>
        <dbReference type="EMBL" id="SHG28621.1"/>
    </source>
</evidence>
<keyword evidence="2" id="KW-1185">Reference proteome</keyword>
<reference evidence="2" key="1">
    <citation type="submission" date="2016-11" db="EMBL/GenBank/DDBJ databases">
        <authorList>
            <person name="Varghese N."/>
            <person name="Submissions S."/>
        </authorList>
    </citation>
    <scope>NUCLEOTIDE SEQUENCE [LARGE SCALE GENOMIC DNA]</scope>
    <source>
        <strain evidence="2">DSM 17659</strain>
    </source>
</reference>
<dbReference type="EMBL" id="FQWF01000004">
    <property type="protein sequence ID" value="SHG28621.1"/>
    <property type="molecule type" value="Genomic_DNA"/>
</dbReference>
<dbReference type="AlphaFoldDB" id="A0A1M5IK27"/>
<organism evidence="1 2">
    <name type="scientific">Flavobacterium micromati</name>
    <dbReference type="NCBI Taxonomy" id="229205"/>
    <lineage>
        <taxon>Bacteria</taxon>
        <taxon>Pseudomonadati</taxon>
        <taxon>Bacteroidota</taxon>
        <taxon>Flavobacteriia</taxon>
        <taxon>Flavobacteriales</taxon>
        <taxon>Flavobacteriaceae</taxon>
        <taxon>Flavobacterium</taxon>
    </lineage>
</organism>
<sequence>MKKIIGLLTLAVLLNSCDDGDLTQENINFDEVAVQKCTQNNLLFKLNENEALIFEANAITFPTQTIDQEFTISPTNRVVYRFYNNVVSTETICETIAPATPVVSDQWSASGGNIIIKTTAVKTTDDKDNSSKISGYRHNITFKNITFIKSNGGTQVYETFIFGDYIIGATALPFAFNKILKQCPISKQLYDRNSSEAFILDIDPTLVVNVATPLNSPRIGLISDTKNKLTYRLFSGLLTDDYFCKTVLPATPPLVEEWIAVPGVENISGTIEVTTTVFGNGFKHTVIIKKARLKKGNSDFLLGDNYIYGELLTTN</sequence>